<feature type="domain" description="EF-hand" evidence="3">
    <location>
        <begin position="153"/>
        <end position="188"/>
    </location>
</feature>
<dbReference type="Gene3D" id="1.10.238.10">
    <property type="entry name" value="EF-hand"/>
    <property type="match status" value="1"/>
</dbReference>
<dbReference type="PANTHER" id="PTHR22656:SF1">
    <property type="entry name" value="EF-HAND CALCIUM-BINDING DOMAIN-CONTAINING PROTEIN 13"/>
    <property type="match status" value="1"/>
</dbReference>
<dbReference type="InterPro" id="IPR011992">
    <property type="entry name" value="EF-hand-dom_pair"/>
</dbReference>
<organism evidence="4 5">
    <name type="scientific">Delphinapterus leucas</name>
    <name type="common">Beluga whale</name>
    <dbReference type="NCBI Taxonomy" id="9749"/>
    <lineage>
        <taxon>Eukaryota</taxon>
        <taxon>Metazoa</taxon>
        <taxon>Chordata</taxon>
        <taxon>Craniata</taxon>
        <taxon>Vertebrata</taxon>
        <taxon>Euteleostomi</taxon>
        <taxon>Mammalia</taxon>
        <taxon>Eutheria</taxon>
        <taxon>Laurasiatheria</taxon>
        <taxon>Artiodactyla</taxon>
        <taxon>Whippomorpha</taxon>
        <taxon>Cetacea</taxon>
        <taxon>Odontoceti</taxon>
        <taxon>Monodontidae</taxon>
        <taxon>Delphinapterus</taxon>
    </lineage>
</organism>
<dbReference type="InterPro" id="IPR002048">
    <property type="entry name" value="EF_hand_dom"/>
</dbReference>
<dbReference type="PANTHER" id="PTHR22656">
    <property type="entry name" value="EF-HAND CALCIUM-BINDING DOMAIN-CONTAINING PROTEIN 13"/>
    <property type="match status" value="1"/>
</dbReference>
<reference evidence="5" key="1">
    <citation type="submission" date="2025-08" db="UniProtKB">
        <authorList>
            <consortium name="RefSeq"/>
        </authorList>
    </citation>
    <scope>IDENTIFICATION</scope>
    <source>
        <tissue evidence="5">Blood</tissue>
    </source>
</reference>
<evidence type="ECO:0000256" key="2">
    <source>
        <dbReference type="ARBA" id="ARBA00022837"/>
    </source>
</evidence>
<dbReference type="AlphaFoldDB" id="A0A2Y9PHP3"/>
<accession>A0A2Y9PHP3</accession>
<evidence type="ECO:0000313" key="4">
    <source>
        <dbReference type="Proteomes" id="UP000248483"/>
    </source>
</evidence>
<dbReference type="SUPFAM" id="SSF47473">
    <property type="entry name" value="EF-hand"/>
    <property type="match status" value="1"/>
</dbReference>
<keyword evidence="1" id="KW-0677">Repeat</keyword>
<dbReference type="GO" id="GO:0005509">
    <property type="term" value="F:calcium ion binding"/>
    <property type="evidence" value="ECO:0007669"/>
    <property type="project" value="InterPro"/>
</dbReference>
<protein>
    <submittedName>
        <fullName evidence="5">Uncharacterized protein LOC111182591 isoform X2</fullName>
    </submittedName>
</protein>
<name>A0A2Y9PHP3_DELLE</name>
<keyword evidence="2" id="KW-0106">Calcium</keyword>
<sequence>MLSKTLPISRDGKVYKKRLLDSVKPLKGKKVSVNNLDTLMENMEIQLEKEDYEGLLTHLPADENKMVDLDVAMDDAKAFTGEKVNVSNLDNVLRTVGLVLTAEGHEELLKTLPTHADGKIYKNRLLKGVKALKGPRVKIKKLDSFVENMGIRLKDEEFEELMTQLSADGDNTVGLNDLMDALSYIKGFFNIVTDLKSHRTIHFPH</sequence>
<dbReference type="InParanoid" id="A0A2Y9PHP3"/>
<evidence type="ECO:0000259" key="3">
    <source>
        <dbReference type="PROSITE" id="PS50222"/>
    </source>
</evidence>
<keyword evidence="4" id="KW-1185">Reference proteome</keyword>
<gene>
    <name evidence="5" type="primary">LOC111182591</name>
</gene>
<evidence type="ECO:0000313" key="5">
    <source>
        <dbReference type="RefSeq" id="XP_022444786.2"/>
    </source>
</evidence>
<dbReference type="GeneID" id="111182591"/>
<proteinExistence type="predicted"/>
<evidence type="ECO:0000256" key="1">
    <source>
        <dbReference type="ARBA" id="ARBA00022737"/>
    </source>
</evidence>
<dbReference type="PROSITE" id="PS50222">
    <property type="entry name" value="EF_HAND_2"/>
    <property type="match status" value="1"/>
</dbReference>
<dbReference type="Proteomes" id="UP000248483">
    <property type="component" value="Unplaced"/>
</dbReference>
<dbReference type="RefSeq" id="XP_022444786.2">
    <property type="nucleotide sequence ID" value="XM_022589078.2"/>
</dbReference>
<dbReference type="STRING" id="9749.A0A2Y9PHP3"/>